<organism evidence="3">
    <name type="scientific">Brugia timori</name>
    <dbReference type="NCBI Taxonomy" id="42155"/>
    <lineage>
        <taxon>Eukaryota</taxon>
        <taxon>Metazoa</taxon>
        <taxon>Ecdysozoa</taxon>
        <taxon>Nematoda</taxon>
        <taxon>Chromadorea</taxon>
        <taxon>Rhabditida</taxon>
        <taxon>Spirurina</taxon>
        <taxon>Spiruromorpha</taxon>
        <taxon>Filarioidea</taxon>
        <taxon>Onchocercidae</taxon>
        <taxon>Brugia</taxon>
    </lineage>
</organism>
<evidence type="ECO:0000313" key="3">
    <source>
        <dbReference type="WBParaSite" id="BTMF_0000880401-mRNA-1"/>
    </source>
</evidence>
<reference evidence="1 2" key="2">
    <citation type="submission" date="2018-11" db="EMBL/GenBank/DDBJ databases">
        <authorList>
            <consortium name="Pathogen Informatics"/>
        </authorList>
    </citation>
    <scope>NUCLEOTIDE SEQUENCE [LARGE SCALE GENOMIC DNA]</scope>
</reference>
<name>A0A0R3QM69_9BILA</name>
<keyword evidence="2" id="KW-1185">Reference proteome</keyword>
<protein>
    <submittedName>
        <fullName evidence="1 3">Uncharacterized protein</fullName>
    </submittedName>
</protein>
<reference evidence="3" key="1">
    <citation type="submission" date="2017-02" db="UniProtKB">
        <authorList>
            <consortium name="WormBaseParasite"/>
        </authorList>
    </citation>
    <scope>IDENTIFICATION</scope>
</reference>
<evidence type="ECO:0000313" key="1">
    <source>
        <dbReference type="EMBL" id="VDO22849.1"/>
    </source>
</evidence>
<accession>A0A0R3QM69</accession>
<sequence>MWIRCSTFDTFIFAYELINVIFFQKAVIKIPKLLNIYCTLLRIPYRQVILTKVSATVKYG</sequence>
<dbReference type="WBParaSite" id="BTMF_0000880401-mRNA-1">
    <property type="protein sequence ID" value="BTMF_0000880401-mRNA-1"/>
    <property type="gene ID" value="BTMF_0000880401"/>
</dbReference>
<dbReference type="EMBL" id="UZAG01015726">
    <property type="protein sequence ID" value="VDO22849.1"/>
    <property type="molecule type" value="Genomic_DNA"/>
</dbReference>
<dbReference type="Proteomes" id="UP000280834">
    <property type="component" value="Unassembled WGS sequence"/>
</dbReference>
<gene>
    <name evidence="1" type="ORF">BTMF_LOCUS6855</name>
</gene>
<dbReference type="AlphaFoldDB" id="A0A0R3QM69"/>
<proteinExistence type="predicted"/>
<evidence type="ECO:0000313" key="2">
    <source>
        <dbReference type="Proteomes" id="UP000280834"/>
    </source>
</evidence>